<name>A0A2V3IP14_9FLOR</name>
<keyword evidence="4" id="KW-1185">Reference proteome</keyword>
<protein>
    <submittedName>
        <fullName evidence="3">CDK-activating kinase assembly factor MAT1</fullName>
    </submittedName>
</protein>
<dbReference type="AlphaFoldDB" id="A0A2V3IP14"/>
<dbReference type="GO" id="GO:0016301">
    <property type="term" value="F:kinase activity"/>
    <property type="evidence" value="ECO:0007669"/>
    <property type="project" value="UniProtKB-KW"/>
</dbReference>
<dbReference type="EMBL" id="NBIV01000110">
    <property type="protein sequence ID" value="PXF43825.1"/>
    <property type="molecule type" value="Genomic_DNA"/>
</dbReference>
<feature type="region of interest" description="Disordered" evidence="1">
    <location>
        <begin position="154"/>
        <end position="216"/>
    </location>
</feature>
<sequence length="256" mass="30137">MPDVYDVDFEDERALLTKDAQVRRRYLRIFNKRRDDFESDLQYDNYLEMVEELIFKLVNNVDLVQTRAFIDKYRRDNQDLIARNQAKKADDDRTEAERVAIAERQRLAKLAQLRQQDDILEEQRRMQRRQEEAEQLLRIQKGDEAVARLRKRREKANRKKRKKEAAAAAAAKEQEQRSRMALIPVRPTYPNPPPAPIGVGNVSLDQRPQQRTDDRSRELRNRAAAAAGFRQRLVYQRALLEFEQSLHFAALQHGAG</sequence>
<accession>A0A2V3IP14</accession>
<feature type="compositionally biased region" description="Basic residues" evidence="1">
    <location>
        <begin position="154"/>
        <end position="163"/>
    </location>
</feature>
<evidence type="ECO:0000313" key="4">
    <source>
        <dbReference type="Proteomes" id="UP000247409"/>
    </source>
</evidence>
<feature type="domain" description="MAT1 centre" evidence="2">
    <location>
        <begin position="15"/>
        <end position="177"/>
    </location>
</feature>
<evidence type="ECO:0000313" key="3">
    <source>
        <dbReference type="EMBL" id="PXF43825.1"/>
    </source>
</evidence>
<dbReference type="GO" id="GO:0006281">
    <property type="term" value="P:DNA repair"/>
    <property type="evidence" value="ECO:0007669"/>
    <property type="project" value="TreeGrafter"/>
</dbReference>
<dbReference type="InterPro" id="IPR015877">
    <property type="entry name" value="MAT1_centre"/>
</dbReference>
<dbReference type="GO" id="GO:0005675">
    <property type="term" value="C:transcription factor TFIIH holo complex"/>
    <property type="evidence" value="ECO:0007669"/>
    <property type="project" value="TreeGrafter"/>
</dbReference>
<dbReference type="Proteomes" id="UP000247409">
    <property type="component" value="Unassembled WGS sequence"/>
</dbReference>
<proteinExistence type="predicted"/>
<comment type="caution">
    <text evidence="3">The sequence shown here is derived from an EMBL/GenBank/DDBJ whole genome shotgun (WGS) entry which is preliminary data.</text>
</comment>
<dbReference type="GO" id="GO:0006357">
    <property type="term" value="P:regulation of transcription by RNA polymerase II"/>
    <property type="evidence" value="ECO:0007669"/>
    <property type="project" value="TreeGrafter"/>
</dbReference>
<dbReference type="STRING" id="448386.A0A2V3IP14"/>
<dbReference type="OrthoDB" id="5963at2759"/>
<dbReference type="PANTHER" id="PTHR12683">
    <property type="entry name" value="CDK-ACTIVATING KINASE ASSEMBLY FACTOR MAT1"/>
    <property type="match status" value="1"/>
</dbReference>
<evidence type="ECO:0000259" key="2">
    <source>
        <dbReference type="Pfam" id="PF06391"/>
    </source>
</evidence>
<dbReference type="PANTHER" id="PTHR12683:SF13">
    <property type="entry name" value="CDK-ACTIVATING KINASE ASSEMBLY FACTOR MAT1"/>
    <property type="match status" value="1"/>
</dbReference>
<keyword evidence="3" id="KW-0808">Transferase</keyword>
<gene>
    <name evidence="3" type="ORF">BWQ96_06446</name>
</gene>
<keyword evidence="3" id="KW-0418">Kinase</keyword>
<reference evidence="3 4" key="1">
    <citation type="journal article" date="2018" name="Mol. Biol. Evol.">
        <title>Analysis of the draft genome of the red seaweed Gracilariopsis chorda provides insights into genome size evolution in Rhodophyta.</title>
        <authorList>
            <person name="Lee J."/>
            <person name="Yang E.C."/>
            <person name="Graf L."/>
            <person name="Yang J.H."/>
            <person name="Qiu H."/>
            <person name="Zel Zion U."/>
            <person name="Chan C.X."/>
            <person name="Stephens T.G."/>
            <person name="Weber A.P.M."/>
            <person name="Boo G.H."/>
            <person name="Boo S.M."/>
            <person name="Kim K.M."/>
            <person name="Shin Y."/>
            <person name="Jung M."/>
            <person name="Lee S.J."/>
            <person name="Yim H.S."/>
            <person name="Lee J.H."/>
            <person name="Bhattacharya D."/>
            <person name="Yoon H.S."/>
        </authorList>
    </citation>
    <scope>NUCLEOTIDE SEQUENCE [LARGE SCALE GENOMIC DNA]</scope>
    <source>
        <strain evidence="3 4">SKKU-2015</strain>
        <tissue evidence="3">Whole body</tissue>
    </source>
</reference>
<dbReference type="Pfam" id="PF06391">
    <property type="entry name" value="MAT1"/>
    <property type="match status" value="1"/>
</dbReference>
<evidence type="ECO:0000256" key="1">
    <source>
        <dbReference type="SAM" id="MobiDB-lite"/>
    </source>
</evidence>
<organism evidence="3 4">
    <name type="scientific">Gracilariopsis chorda</name>
    <dbReference type="NCBI Taxonomy" id="448386"/>
    <lineage>
        <taxon>Eukaryota</taxon>
        <taxon>Rhodophyta</taxon>
        <taxon>Florideophyceae</taxon>
        <taxon>Rhodymeniophycidae</taxon>
        <taxon>Gracilariales</taxon>
        <taxon>Gracilariaceae</taxon>
        <taxon>Gracilariopsis</taxon>
    </lineage>
</organism>
<feature type="compositionally biased region" description="Pro residues" evidence="1">
    <location>
        <begin position="187"/>
        <end position="196"/>
    </location>
</feature>